<dbReference type="PANTHER" id="PTHR34049:SF1">
    <property type="entry name" value="F-BOX PROTEIN SKIP27"/>
    <property type="match status" value="1"/>
</dbReference>
<dbReference type="AlphaFoldDB" id="A0AAP0BNP0"/>
<dbReference type="InterPro" id="IPR045286">
    <property type="entry name" value="FBS1-like"/>
</dbReference>
<sequence length="164" mass="18366">MTKKIELRGTAQAHEGSNKAGRSDRLVSKSLNSPVLNRLNDELIRGFDESNVLESLPQEIVHILTKLRHCDLKHTLLVSKLINEAAIVARESHFLFSTPSKKPVFRSGSELTDSEAPNAPKASKQRRASQQRGRGARINDKRLRSLRVVLFGSPERSWTTEESS</sequence>
<dbReference type="Proteomes" id="UP001418222">
    <property type="component" value="Unassembled WGS sequence"/>
</dbReference>
<feature type="region of interest" description="Disordered" evidence="1">
    <location>
        <begin position="99"/>
        <end position="140"/>
    </location>
</feature>
<name>A0AAP0BNP0_9ASPA</name>
<proteinExistence type="predicted"/>
<dbReference type="PANTHER" id="PTHR34049">
    <property type="entry name" value="F-BOX PROTEIN SKIP27"/>
    <property type="match status" value="1"/>
</dbReference>
<comment type="caution">
    <text evidence="2">The sequence shown here is derived from an EMBL/GenBank/DDBJ whole genome shotgun (WGS) entry which is preliminary data.</text>
</comment>
<gene>
    <name evidence="2" type="ORF">KSP39_PZI009298</name>
</gene>
<feature type="region of interest" description="Disordered" evidence="1">
    <location>
        <begin position="1"/>
        <end position="24"/>
    </location>
</feature>
<organism evidence="2 3">
    <name type="scientific">Platanthera zijinensis</name>
    <dbReference type="NCBI Taxonomy" id="2320716"/>
    <lineage>
        <taxon>Eukaryota</taxon>
        <taxon>Viridiplantae</taxon>
        <taxon>Streptophyta</taxon>
        <taxon>Embryophyta</taxon>
        <taxon>Tracheophyta</taxon>
        <taxon>Spermatophyta</taxon>
        <taxon>Magnoliopsida</taxon>
        <taxon>Liliopsida</taxon>
        <taxon>Asparagales</taxon>
        <taxon>Orchidaceae</taxon>
        <taxon>Orchidoideae</taxon>
        <taxon>Orchideae</taxon>
        <taxon>Orchidinae</taxon>
        <taxon>Platanthera</taxon>
    </lineage>
</organism>
<evidence type="ECO:0000256" key="1">
    <source>
        <dbReference type="SAM" id="MobiDB-lite"/>
    </source>
</evidence>
<evidence type="ECO:0000313" key="3">
    <source>
        <dbReference type="Proteomes" id="UP001418222"/>
    </source>
</evidence>
<dbReference type="EMBL" id="JBBWWQ010000007">
    <property type="protein sequence ID" value="KAK8943149.1"/>
    <property type="molecule type" value="Genomic_DNA"/>
</dbReference>
<accession>A0AAP0BNP0</accession>
<reference evidence="2 3" key="1">
    <citation type="journal article" date="2022" name="Nat. Plants">
        <title>Genomes of leafy and leafless Platanthera orchids illuminate the evolution of mycoheterotrophy.</title>
        <authorList>
            <person name="Li M.H."/>
            <person name="Liu K.W."/>
            <person name="Li Z."/>
            <person name="Lu H.C."/>
            <person name="Ye Q.L."/>
            <person name="Zhang D."/>
            <person name="Wang J.Y."/>
            <person name="Li Y.F."/>
            <person name="Zhong Z.M."/>
            <person name="Liu X."/>
            <person name="Yu X."/>
            <person name="Liu D.K."/>
            <person name="Tu X.D."/>
            <person name="Liu B."/>
            <person name="Hao Y."/>
            <person name="Liao X.Y."/>
            <person name="Jiang Y.T."/>
            <person name="Sun W.H."/>
            <person name="Chen J."/>
            <person name="Chen Y.Q."/>
            <person name="Ai Y."/>
            <person name="Zhai J.W."/>
            <person name="Wu S.S."/>
            <person name="Zhou Z."/>
            <person name="Hsiao Y.Y."/>
            <person name="Wu W.L."/>
            <person name="Chen Y.Y."/>
            <person name="Lin Y.F."/>
            <person name="Hsu J.L."/>
            <person name="Li C.Y."/>
            <person name="Wang Z.W."/>
            <person name="Zhao X."/>
            <person name="Zhong W.Y."/>
            <person name="Ma X.K."/>
            <person name="Ma L."/>
            <person name="Huang J."/>
            <person name="Chen G.Z."/>
            <person name="Huang M.Z."/>
            <person name="Huang L."/>
            <person name="Peng D.H."/>
            <person name="Luo Y.B."/>
            <person name="Zou S.Q."/>
            <person name="Chen S.P."/>
            <person name="Lan S."/>
            <person name="Tsai W.C."/>
            <person name="Van de Peer Y."/>
            <person name="Liu Z.J."/>
        </authorList>
    </citation>
    <scope>NUCLEOTIDE SEQUENCE [LARGE SCALE GENOMIC DNA]</scope>
    <source>
        <strain evidence="2">Lor287</strain>
    </source>
</reference>
<keyword evidence="3" id="KW-1185">Reference proteome</keyword>
<protein>
    <submittedName>
        <fullName evidence="2">F-box protein</fullName>
    </submittedName>
</protein>
<evidence type="ECO:0000313" key="2">
    <source>
        <dbReference type="EMBL" id="KAK8943149.1"/>
    </source>
</evidence>